<comment type="caution">
    <text evidence="1">The sequence shown here is derived from an EMBL/GenBank/DDBJ whole genome shotgun (WGS) entry which is preliminary data.</text>
</comment>
<dbReference type="EMBL" id="WNKQ01000021">
    <property type="protein sequence ID" value="KAF5844819.1"/>
    <property type="molecule type" value="Genomic_DNA"/>
</dbReference>
<sequence>MVDCETKRQQVVDGCKRLPATAVRPRRPAIRDVMGYDTAESGMLVAASLAITVAGRDLNVVASASASSIHMSGQCVPILLLRPVLSPPWGITRCPQRRRSRASLTCRFSGQEPTVTGIQVRQDLGL</sequence>
<dbReference type="Proteomes" id="UP000624244">
    <property type="component" value="Unassembled WGS sequence"/>
</dbReference>
<evidence type="ECO:0000313" key="2">
    <source>
        <dbReference type="Proteomes" id="UP000624244"/>
    </source>
</evidence>
<protein>
    <submittedName>
        <fullName evidence="1">Uncharacterized protein</fullName>
    </submittedName>
</protein>
<gene>
    <name evidence="1" type="ORF">GGP41_008743</name>
</gene>
<name>A0A8H5ZAR9_COCSA</name>
<reference evidence="1" key="1">
    <citation type="submission" date="2019-11" db="EMBL/GenBank/DDBJ databases">
        <title>Bipolaris sorokiniana Genome sequencing.</title>
        <authorList>
            <person name="Wang H."/>
        </authorList>
    </citation>
    <scope>NUCLEOTIDE SEQUENCE</scope>
</reference>
<proteinExistence type="predicted"/>
<dbReference type="AlphaFoldDB" id="A0A8H5ZAR9"/>
<organism evidence="1 2">
    <name type="scientific">Cochliobolus sativus</name>
    <name type="common">Common root rot and spot blotch fungus</name>
    <name type="synonym">Bipolaris sorokiniana</name>
    <dbReference type="NCBI Taxonomy" id="45130"/>
    <lineage>
        <taxon>Eukaryota</taxon>
        <taxon>Fungi</taxon>
        <taxon>Dikarya</taxon>
        <taxon>Ascomycota</taxon>
        <taxon>Pezizomycotina</taxon>
        <taxon>Dothideomycetes</taxon>
        <taxon>Pleosporomycetidae</taxon>
        <taxon>Pleosporales</taxon>
        <taxon>Pleosporineae</taxon>
        <taxon>Pleosporaceae</taxon>
        <taxon>Bipolaris</taxon>
    </lineage>
</organism>
<evidence type="ECO:0000313" key="1">
    <source>
        <dbReference type="EMBL" id="KAF5844819.1"/>
    </source>
</evidence>
<accession>A0A8H5ZAR9</accession>